<evidence type="ECO:0000313" key="3">
    <source>
        <dbReference type="Proteomes" id="UP001341840"/>
    </source>
</evidence>
<feature type="compositionally biased region" description="Basic and acidic residues" evidence="1">
    <location>
        <begin position="1"/>
        <end position="21"/>
    </location>
</feature>
<sequence>MVRSVAKEMQRKKREEDDKLAHNARRVGWKTEPPITPPFVLTGLVFAVADIASKHLCYLFFTLVSSRSTTVFAVTAVALPPSLLLPRRRVHSGWLLQECELLSLHLVNESSIS</sequence>
<proteinExistence type="predicted"/>
<keyword evidence="3" id="KW-1185">Reference proteome</keyword>
<name>A0ABU6TFN6_9FABA</name>
<dbReference type="EMBL" id="JASCZI010090891">
    <property type="protein sequence ID" value="MED6147546.1"/>
    <property type="molecule type" value="Genomic_DNA"/>
</dbReference>
<organism evidence="2 3">
    <name type="scientific">Stylosanthes scabra</name>
    <dbReference type="NCBI Taxonomy" id="79078"/>
    <lineage>
        <taxon>Eukaryota</taxon>
        <taxon>Viridiplantae</taxon>
        <taxon>Streptophyta</taxon>
        <taxon>Embryophyta</taxon>
        <taxon>Tracheophyta</taxon>
        <taxon>Spermatophyta</taxon>
        <taxon>Magnoliopsida</taxon>
        <taxon>eudicotyledons</taxon>
        <taxon>Gunneridae</taxon>
        <taxon>Pentapetalae</taxon>
        <taxon>rosids</taxon>
        <taxon>fabids</taxon>
        <taxon>Fabales</taxon>
        <taxon>Fabaceae</taxon>
        <taxon>Papilionoideae</taxon>
        <taxon>50 kb inversion clade</taxon>
        <taxon>dalbergioids sensu lato</taxon>
        <taxon>Dalbergieae</taxon>
        <taxon>Pterocarpus clade</taxon>
        <taxon>Stylosanthes</taxon>
    </lineage>
</organism>
<accession>A0ABU6TFN6</accession>
<gene>
    <name evidence="2" type="ORF">PIB30_044889</name>
</gene>
<evidence type="ECO:0000313" key="2">
    <source>
        <dbReference type="EMBL" id="MED6147546.1"/>
    </source>
</evidence>
<protein>
    <submittedName>
        <fullName evidence="2">Uncharacterized protein</fullName>
    </submittedName>
</protein>
<dbReference type="Proteomes" id="UP001341840">
    <property type="component" value="Unassembled WGS sequence"/>
</dbReference>
<feature type="region of interest" description="Disordered" evidence="1">
    <location>
        <begin position="1"/>
        <end position="25"/>
    </location>
</feature>
<comment type="caution">
    <text evidence="2">The sequence shown here is derived from an EMBL/GenBank/DDBJ whole genome shotgun (WGS) entry which is preliminary data.</text>
</comment>
<evidence type="ECO:0000256" key="1">
    <source>
        <dbReference type="SAM" id="MobiDB-lite"/>
    </source>
</evidence>
<reference evidence="2 3" key="1">
    <citation type="journal article" date="2023" name="Plants (Basel)">
        <title>Bridging the Gap: Combining Genomics and Transcriptomics Approaches to Understand Stylosanthes scabra, an Orphan Legume from the Brazilian Caatinga.</title>
        <authorList>
            <person name="Ferreira-Neto J.R.C."/>
            <person name="da Silva M.D."/>
            <person name="Binneck E."/>
            <person name="de Melo N.F."/>
            <person name="da Silva R.H."/>
            <person name="de Melo A.L.T.M."/>
            <person name="Pandolfi V."/>
            <person name="Bustamante F.O."/>
            <person name="Brasileiro-Vidal A.C."/>
            <person name="Benko-Iseppon A.M."/>
        </authorList>
    </citation>
    <scope>NUCLEOTIDE SEQUENCE [LARGE SCALE GENOMIC DNA]</scope>
    <source>
        <tissue evidence="2">Leaves</tissue>
    </source>
</reference>